<dbReference type="EMBL" id="DYXT01000040">
    <property type="protein sequence ID" value="HJE39672.1"/>
    <property type="molecule type" value="Genomic_DNA"/>
</dbReference>
<accession>A0A921JIP7</accession>
<reference evidence="2" key="2">
    <citation type="submission" date="2021-09" db="EMBL/GenBank/DDBJ databases">
        <authorList>
            <person name="Gilroy R."/>
        </authorList>
    </citation>
    <scope>NUCLEOTIDE SEQUENCE</scope>
    <source>
        <strain evidence="2">4100</strain>
    </source>
</reference>
<comment type="caution">
    <text evidence="2">The sequence shown here is derived from an EMBL/GenBank/DDBJ whole genome shotgun (WGS) entry which is preliminary data.</text>
</comment>
<gene>
    <name evidence="2" type="ORF">K8V47_07965</name>
</gene>
<reference evidence="2" key="1">
    <citation type="journal article" date="2021" name="PeerJ">
        <title>Extensive microbial diversity within the chicken gut microbiome revealed by metagenomics and culture.</title>
        <authorList>
            <person name="Gilroy R."/>
            <person name="Ravi A."/>
            <person name="Getino M."/>
            <person name="Pursley I."/>
            <person name="Horton D.L."/>
            <person name="Alikhan N.F."/>
            <person name="Baker D."/>
            <person name="Gharbi K."/>
            <person name="Hall N."/>
            <person name="Watson M."/>
            <person name="Adriaenssens E.M."/>
            <person name="Foster-Nyarko E."/>
            <person name="Jarju S."/>
            <person name="Secka A."/>
            <person name="Antonio M."/>
            <person name="Oren A."/>
            <person name="Chaudhuri R.R."/>
            <person name="La Ragione R."/>
            <person name="Hildebrand F."/>
            <person name="Pallen M.J."/>
        </authorList>
    </citation>
    <scope>NUCLEOTIDE SEQUENCE</scope>
    <source>
        <strain evidence="2">4100</strain>
    </source>
</reference>
<proteinExistence type="predicted"/>
<organism evidence="2 3">
    <name type="scientific">Candidatus Amulumruptor caecigallinarius</name>
    <dbReference type="NCBI Taxonomy" id="2109911"/>
    <lineage>
        <taxon>Bacteria</taxon>
        <taxon>Pseudomonadati</taxon>
        <taxon>Bacteroidota</taxon>
        <taxon>Bacteroidia</taxon>
        <taxon>Bacteroidales</taxon>
        <taxon>Muribaculaceae</taxon>
        <taxon>Candidatus Amulumruptor</taxon>
    </lineage>
</organism>
<protein>
    <recommendedName>
        <fullName evidence="4">BACON domain-containing protein</fullName>
    </recommendedName>
</protein>
<feature type="chain" id="PRO_5036926771" description="BACON domain-containing protein" evidence="1">
    <location>
        <begin position="21"/>
        <end position="301"/>
    </location>
</feature>
<evidence type="ECO:0000313" key="2">
    <source>
        <dbReference type="EMBL" id="HJE39672.1"/>
    </source>
</evidence>
<dbReference type="Proteomes" id="UP000711407">
    <property type="component" value="Unassembled WGS sequence"/>
</dbReference>
<feature type="signal peptide" evidence="1">
    <location>
        <begin position="1"/>
        <end position="20"/>
    </location>
</feature>
<evidence type="ECO:0008006" key="4">
    <source>
        <dbReference type="Google" id="ProtNLM"/>
    </source>
</evidence>
<evidence type="ECO:0000256" key="1">
    <source>
        <dbReference type="SAM" id="SignalP"/>
    </source>
</evidence>
<sequence>MNRILLSALAVAAGAGTMCAENLFTGNQEVTWENTLSIEAEKFASAAVGDELVVTIAEGATDVMELKADGQWLPGTILIRLDGKTEVKAYLTDGMQAALKKYGLELCGPSFTVQSVDLNASDMAVPDGAVWAGFYWIDGGWNTLELYKTAFTGQNPKKLIINFSDEAEGSSFELNVLTAWDNDDMKLSLADNVSISGRQAVIDLEKLPEGRTFASYFPEGTNALMIQGHVEDGASFNITSVVVEPYEPTSAIDDVAADSGNLVDVYSIFGVKVRTAVDAQDATAGLAPGLYIVGNKKVLVK</sequence>
<evidence type="ECO:0000313" key="3">
    <source>
        <dbReference type="Proteomes" id="UP000711407"/>
    </source>
</evidence>
<dbReference type="AlphaFoldDB" id="A0A921JIP7"/>
<keyword evidence="1" id="KW-0732">Signal</keyword>
<name>A0A921JIP7_9BACT</name>